<keyword evidence="1" id="KW-0597">Phosphoprotein</keyword>
<dbReference type="GO" id="GO:0000156">
    <property type="term" value="F:phosphorelay response regulator activity"/>
    <property type="evidence" value="ECO:0007669"/>
    <property type="project" value="InterPro"/>
</dbReference>
<dbReference type="EMBL" id="LT899436">
    <property type="protein sequence ID" value="SNR15173.1"/>
    <property type="molecule type" value="Genomic_DNA"/>
</dbReference>
<dbReference type="Pfam" id="PF04397">
    <property type="entry name" value="LytTR"/>
    <property type="match status" value="1"/>
</dbReference>
<evidence type="ECO:0000256" key="1">
    <source>
        <dbReference type="PROSITE-ProRule" id="PRU00169"/>
    </source>
</evidence>
<dbReference type="AlphaFoldDB" id="A0A238U7L2"/>
<sequence>MNKVKAILVDDELNARENLRYLLHDFCSEVTVVSEASNIDDAVRLIEKEKPDLVFLDIEMPEKNGFQIFNEFDKIDFQVIFVTAYDHYAIKAFQVAAIDYLLKPIDISLLQNAVKKAIFRIEQNTKDSRIKILQENRKSLQKIAIPYKNDYAIIAIEDIICIQADRMYAIIHTIKNRTYVASKKLNYYENLFQEEEAFVRVHRSWMVNTNHILIYSKRERQLKLTNEKLIPVSKGYKESFETSFTS</sequence>
<gene>
    <name evidence="4" type="ORF">TJEJU_1442</name>
</gene>
<evidence type="ECO:0000259" key="3">
    <source>
        <dbReference type="PROSITE" id="PS50930"/>
    </source>
</evidence>
<dbReference type="KEGG" id="tje:TJEJU_1442"/>
<dbReference type="InterPro" id="IPR011006">
    <property type="entry name" value="CheY-like_superfamily"/>
</dbReference>
<dbReference type="PROSITE" id="PS50930">
    <property type="entry name" value="HTH_LYTTR"/>
    <property type="match status" value="1"/>
</dbReference>
<evidence type="ECO:0000313" key="4">
    <source>
        <dbReference type="EMBL" id="SNR15173.1"/>
    </source>
</evidence>
<dbReference type="SMART" id="SM00448">
    <property type="entry name" value="REC"/>
    <property type="match status" value="1"/>
</dbReference>
<feature type="domain" description="HTH LytTR-type" evidence="3">
    <location>
        <begin position="143"/>
        <end position="212"/>
    </location>
</feature>
<dbReference type="InterPro" id="IPR001789">
    <property type="entry name" value="Sig_transdc_resp-reg_receiver"/>
</dbReference>
<dbReference type="SUPFAM" id="SSF52172">
    <property type="entry name" value="CheY-like"/>
    <property type="match status" value="1"/>
</dbReference>
<evidence type="ECO:0000313" key="5">
    <source>
        <dbReference type="Proteomes" id="UP000215214"/>
    </source>
</evidence>
<dbReference type="InterPro" id="IPR007492">
    <property type="entry name" value="LytTR_DNA-bd_dom"/>
</dbReference>
<reference evidence="4 5" key="1">
    <citation type="submission" date="2017-07" db="EMBL/GenBank/DDBJ databases">
        <authorList>
            <person name="Sun Z.S."/>
            <person name="Albrecht U."/>
            <person name="Echele G."/>
            <person name="Lee C.C."/>
        </authorList>
    </citation>
    <scope>NUCLEOTIDE SEQUENCE [LARGE SCALE GENOMIC DNA]</scope>
    <source>
        <strain evidence="5">type strain: KCTC 22618</strain>
    </source>
</reference>
<name>A0A238U7L2_9FLAO</name>
<dbReference type="InterPro" id="IPR046947">
    <property type="entry name" value="LytR-like"/>
</dbReference>
<dbReference type="GO" id="GO:0003677">
    <property type="term" value="F:DNA binding"/>
    <property type="evidence" value="ECO:0007669"/>
    <property type="project" value="InterPro"/>
</dbReference>
<dbReference type="PANTHER" id="PTHR37299:SF1">
    <property type="entry name" value="STAGE 0 SPORULATION PROTEIN A HOMOLOG"/>
    <property type="match status" value="1"/>
</dbReference>
<dbReference type="RefSeq" id="WP_095070723.1">
    <property type="nucleotide sequence ID" value="NZ_LT899436.1"/>
</dbReference>
<feature type="domain" description="Response regulatory" evidence="2">
    <location>
        <begin position="5"/>
        <end position="118"/>
    </location>
</feature>
<dbReference type="OrthoDB" id="2168082at2"/>
<evidence type="ECO:0000259" key="2">
    <source>
        <dbReference type="PROSITE" id="PS50110"/>
    </source>
</evidence>
<dbReference type="Gene3D" id="2.40.50.1020">
    <property type="entry name" value="LytTr DNA-binding domain"/>
    <property type="match status" value="1"/>
</dbReference>
<accession>A0A238U7L2</accession>
<dbReference type="Gene3D" id="3.40.50.2300">
    <property type="match status" value="1"/>
</dbReference>
<feature type="modified residue" description="4-aspartylphosphate" evidence="1">
    <location>
        <position position="57"/>
    </location>
</feature>
<keyword evidence="5" id="KW-1185">Reference proteome</keyword>
<dbReference type="PANTHER" id="PTHR37299">
    <property type="entry name" value="TRANSCRIPTIONAL REGULATOR-RELATED"/>
    <property type="match status" value="1"/>
</dbReference>
<protein>
    <submittedName>
        <fullName evidence="4">Two-component system response regulatory protein, LytTR family</fullName>
    </submittedName>
</protein>
<organism evidence="4 5">
    <name type="scientific">Tenacibaculum jejuense</name>
    <dbReference type="NCBI Taxonomy" id="584609"/>
    <lineage>
        <taxon>Bacteria</taxon>
        <taxon>Pseudomonadati</taxon>
        <taxon>Bacteroidota</taxon>
        <taxon>Flavobacteriia</taxon>
        <taxon>Flavobacteriales</taxon>
        <taxon>Flavobacteriaceae</taxon>
        <taxon>Tenacibaculum</taxon>
    </lineage>
</organism>
<dbReference type="Pfam" id="PF00072">
    <property type="entry name" value="Response_reg"/>
    <property type="match status" value="1"/>
</dbReference>
<dbReference type="SMART" id="SM00850">
    <property type="entry name" value="LytTR"/>
    <property type="match status" value="1"/>
</dbReference>
<dbReference type="PROSITE" id="PS50110">
    <property type="entry name" value="RESPONSE_REGULATORY"/>
    <property type="match status" value="1"/>
</dbReference>
<dbReference type="Proteomes" id="UP000215214">
    <property type="component" value="Chromosome TJEJU"/>
</dbReference>
<proteinExistence type="predicted"/>